<organism evidence="1 2">
    <name type="scientific">Luteolibacter luteus</name>
    <dbReference type="NCBI Taxonomy" id="2728835"/>
    <lineage>
        <taxon>Bacteria</taxon>
        <taxon>Pseudomonadati</taxon>
        <taxon>Verrucomicrobiota</taxon>
        <taxon>Verrucomicrobiia</taxon>
        <taxon>Verrucomicrobiales</taxon>
        <taxon>Verrucomicrobiaceae</taxon>
        <taxon>Luteolibacter</taxon>
    </lineage>
</organism>
<accession>A0A858RKL2</accession>
<evidence type="ECO:0000313" key="1">
    <source>
        <dbReference type="EMBL" id="QJE97392.1"/>
    </source>
</evidence>
<proteinExistence type="predicted"/>
<keyword evidence="2" id="KW-1185">Reference proteome</keyword>
<evidence type="ECO:0000313" key="2">
    <source>
        <dbReference type="Proteomes" id="UP000501812"/>
    </source>
</evidence>
<dbReference type="Proteomes" id="UP000501812">
    <property type="component" value="Chromosome"/>
</dbReference>
<reference evidence="1 2" key="1">
    <citation type="submission" date="2020-04" db="EMBL/GenBank/DDBJ databases">
        <title>Luteolibacter sp. G-1-1-1 isolated from soil.</title>
        <authorList>
            <person name="Dahal R.H."/>
        </authorList>
    </citation>
    <scope>NUCLEOTIDE SEQUENCE [LARGE SCALE GENOMIC DNA]</scope>
    <source>
        <strain evidence="1 2">G-1-1-1</strain>
    </source>
</reference>
<dbReference type="EMBL" id="CP051774">
    <property type="protein sequence ID" value="QJE97392.1"/>
    <property type="molecule type" value="Genomic_DNA"/>
</dbReference>
<dbReference type="KEGG" id="luo:HHL09_16900"/>
<dbReference type="RefSeq" id="WP_169455792.1">
    <property type="nucleotide sequence ID" value="NZ_CP051774.1"/>
</dbReference>
<sequence>MKNKRLAVGCLIMLLAGGPGLGFIGWMIFGNHSRYVTGAKDHEFADPSAGPIDYYENRNISGLQVVTYAVAEDEFKPFAERHGWKLEWKPEGAIIPTPAACAAGDFSFKPLGPCWYYEDRRSNGGGISVAFVPGSSRAYIYKTSR</sequence>
<protein>
    <submittedName>
        <fullName evidence="1">Uncharacterized protein</fullName>
    </submittedName>
</protein>
<gene>
    <name evidence="1" type="ORF">HHL09_16900</name>
</gene>
<dbReference type="AlphaFoldDB" id="A0A858RKL2"/>
<name>A0A858RKL2_9BACT</name>